<dbReference type="PANTHER" id="PTHR38221">
    <property type="entry name" value="BNAA04G14260D PROTEIN"/>
    <property type="match status" value="1"/>
</dbReference>
<sequence length="396" mass="43550">MEGEKTDRFDSLIKLCQPTSSQEAELDDCPFGWIVKSDRDPDLSSPSPSPTEPAGIVMVSGPDSGPIDQRTPQDDAELEFQTPPEQQARFSSEDHYVDAGESPTAFDPGDSLRTVDLSEDTLVVGADELRKNGVLEEELDNDSVLKKKGVSEEDMELEWDGETMPIGETEPTTVEVEGSNNVHDTDVINMETEEIGEELTTVNLGEDSVEKLCNENVVVGENADAQKTGETPGFTETPDLLVAGASEEFVRVSKNCDEGKTSEYREVVEVTESEKACNNTGGDGDLCSFMNMEGIDEFKYVNDGVIERKRKERVCGVDSRVGGQYELPLSMKGKEQNIGSSEVVGNVGMINGFFDDLLEVLKPVVPKVDRDSEDVDFLEIAKRRGLTFPQPRWWSP</sequence>
<name>A0A8S0R8A8_OLEEU</name>
<gene>
    <name evidence="2" type="ORF">OLEA9_A051047</name>
</gene>
<keyword evidence="3" id="KW-1185">Reference proteome</keyword>
<evidence type="ECO:0000313" key="3">
    <source>
        <dbReference type="Proteomes" id="UP000594638"/>
    </source>
</evidence>
<dbReference type="Gramene" id="OE9A051047T1">
    <property type="protein sequence ID" value="OE9A051047C1"/>
    <property type="gene ID" value="OE9A051047"/>
</dbReference>
<accession>A0A8S0R8A8</accession>
<dbReference type="EMBL" id="CACTIH010002198">
    <property type="protein sequence ID" value="CAA2974794.1"/>
    <property type="molecule type" value="Genomic_DNA"/>
</dbReference>
<dbReference type="OrthoDB" id="903853at2759"/>
<organism evidence="2 3">
    <name type="scientific">Olea europaea subsp. europaea</name>
    <dbReference type="NCBI Taxonomy" id="158383"/>
    <lineage>
        <taxon>Eukaryota</taxon>
        <taxon>Viridiplantae</taxon>
        <taxon>Streptophyta</taxon>
        <taxon>Embryophyta</taxon>
        <taxon>Tracheophyta</taxon>
        <taxon>Spermatophyta</taxon>
        <taxon>Magnoliopsida</taxon>
        <taxon>eudicotyledons</taxon>
        <taxon>Gunneridae</taxon>
        <taxon>Pentapetalae</taxon>
        <taxon>asterids</taxon>
        <taxon>lamiids</taxon>
        <taxon>Lamiales</taxon>
        <taxon>Oleaceae</taxon>
        <taxon>Oleeae</taxon>
        <taxon>Olea</taxon>
    </lineage>
</organism>
<dbReference type="PANTHER" id="PTHR38221:SF1">
    <property type="entry name" value="OVULE PROTEIN"/>
    <property type="match status" value="1"/>
</dbReference>
<protein>
    <submittedName>
        <fullName evidence="2">Uncharacterized protein</fullName>
    </submittedName>
</protein>
<comment type="caution">
    <text evidence="2">The sequence shown here is derived from an EMBL/GenBank/DDBJ whole genome shotgun (WGS) entry which is preliminary data.</text>
</comment>
<feature type="region of interest" description="Disordered" evidence="1">
    <location>
        <begin position="18"/>
        <end position="112"/>
    </location>
</feature>
<evidence type="ECO:0000313" key="2">
    <source>
        <dbReference type="EMBL" id="CAA2974794.1"/>
    </source>
</evidence>
<evidence type="ECO:0000256" key="1">
    <source>
        <dbReference type="SAM" id="MobiDB-lite"/>
    </source>
</evidence>
<proteinExistence type="predicted"/>
<dbReference type="AlphaFoldDB" id="A0A8S0R8A8"/>
<dbReference type="Proteomes" id="UP000594638">
    <property type="component" value="Unassembled WGS sequence"/>
</dbReference>
<reference evidence="2 3" key="1">
    <citation type="submission" date="2019-12" db="EMBL/GenBank/DDBJ databases">
        <authorList>
            <person name="Alioto T."/>
            <person name="Alioto T."/>
            <person name="Gomez Garrido J."/>
        </authorList>
    </citation>
    <scope>NUCLEOTIDE SEQUENCE [LARGE SCALE GENOMIC DNA]</scope>
</reference>